<accession>A0A0G1MR34</accession>
<organism evidence="1 2">
    <name type="scientific">Candidatus Woesebacteria bacterium GW2011_GWB1_45_5</name>
    <dbReference type="NCBI Taxonomy" id="1618581"/>
    <lineage>
        <taxon>Bacteria</taxon>
        <taxon>Candidatus Woeseibacteriota</taxon>
    </lineage>
</organism>
<gene>
    <name evidence="1" type="ORF">UX13_C0003G0023</name>
</gene>
<name>A0A0G1MR34_9BACT</name>
<dbReference type="EMBL" id="LCLA01000003">
    <property type="protein sequence ID" value="KKU10811.1"/>
    <property type="molecule type" value="Genomic_DNA"/>
</dbReference>
<sequence>MAHAICTKCGGEAWWRAQRGARLADLKSRCCGAPLKGLGAGKESMAKGKKYEICIVCGKKGLPKKLSKYQWGGIIHPNINFEVAFPISKQKIVYSKGSPAHSWHDFVPVGRTWANFSVLDGGDDERESFRKQIMESPLDEKGVE</sequence>
<comment type="caution">
    <text evidence="1">The sequence shown here is derived from an EMBL/GenBank/DDBJ whole genome shotgun (WGS) entry which is preliminary data.</text>
</comment>
<protein>
    <submittedName>
        <fullName evidence="1">Uncharacterized protein</fullName>
    </submittedName>
</protein>
<dbReference type="Proteomes" id="UP000034329">
    <property type="component" value="Unassembled WGS sequence"/>
</dbReference>
<reference evidence="1 2" key="1">
    <citation type="journal article" date="2015" name="Nature">
        <title>rRNA introns, odd ribosomes, and small enigmatic genomes across a large radiation of phyla.</title>
        <authorList>
            <person name="Brown C.T."/>
            <person name="Hug L.A."/>
            <person name="Thomas B.C."/>
            <person name="Sharon I."/>
            <person name="Castelle C.J."/>
            <person name="Singh A."/>
            <person name="Wilkins M.J."/>
            <person name="Williams K.H."/>
            <person name="Banfield J.F."/>
        </authorList>
    </citation>
    <scope>NUCLEOTIDE SEQUENCE [LARGE SCALE GENOMIC DNA]</scope>
</reference>
<evidence type="ECO:0000313" key="1">
    <source>
        <dbReference type="EMBL" id="KKU10811.1"/>
    </source>
</evidence>
<dbReference type="AlphaFoldDB" id="A0A0G1MR34"/>
<evidence type="ECO:0000313" key="2">
    <source>
        <dbReference type="Proteomes" id="UP000034329"/>
    </source>
</evidence>
<proteinExistence type="predicted"/>